<gene>
    <name evidence="2" type="ORF">JCM19235_5810</name>
</gene>
<dbReference type="Proteomes" id="UP000029228">
    <property type="component" value="Unassembled WGS sequence"/>
</dbReference>
<protein>
    <submittedName>
        <fullName evidence="2">Periplasmic iron-binding protein</fullName>
    </submittedName>
</protein>
<evidence type="ECO:0000313" key="2">
    <source>
        <dbReference type="EMBL" id="GAL17261.1"/>
    </source>
</evidence>
<sequence length="307" mass="35114">MQPLIDDFERRNPDILIDYKAVSSNLLTQQIRDSATPPPDVTISSVMDQQIRLVNDGYALRTPYTDKSVLPSWTHWREELYGFSYEPAVIVFNRAFLDGKRTPTNRVELIHFIRRHSNELQAKIGLFDIRKVGMGYLLWSFERAQATNYGQFLELFNSHDALTFNSSAAMLDAVNRGDINMAYNVVGSYAKSFEEDNDGIVVVAATDYTPVIIRSAFVNKTTETPIHAQRFLNYLLSYQGQKVMAEQTNMPPIRLDVESEKTAHVMRNRLADQLKPLPLDVSLLVISDQSKKQIVISEWENALKDYE</sequence>
<dbReference type="PANTHER" id="PTHR30006:SF25">
    <property type="entry name" value="PHOSPHOGLYCERATE TRANSPORT REGULATORY PROTEIN PGTC"/>
    <property type="match status" value="1"/>
</dbReference>
<dbReference type="PANTHER" id="PTHR30006">
    <property type="entry name" value="THIAMINE-BINDING PERIPLASMIC PROTEIN-RELATED"/>
    <property type="match status" value="1"/>
</dbReference>
<organism evidence="2 3">
    <name type="scientific">Vibrio maritimus</name>
    <dbReference type="NCBI Taxonomy" id="990268"/>
    <lineage>
        <taxon>Bacteria</taxon>
        <taxon>Pseudomonadati</taxon>
        <taxon>Pseudomonadota</taxon>
        <taxon>Gammaproteobacteria</taxon>
        <taxon>Vibrionales</taxon>
        <taxon>Vibrionaceae</taxon>
        <taxon>Vibrio</taxon>
    </lineage>
</organism>
<comment type="caution">
    <text evidence="2">The sequence shown here is derived from an EMBL/GenBank/DDBJ whole genome shotgun (WGS) entry which is preliminary data.</text>
</comment>
<proteinExistence type="predicted"/>
<evidence type="ECO:0000313" key="3">
    <source>
        <dbReference type="Proteomes" id="UP000029228"/>
    </source>
</evidence>
<accession>A0A090RPP8</accession>
<dbReference type="AlphaFoldDB" id="A0A090RPP8"/>
<dbReference type="STRING" id="990268.JCM19235_5810"/>
<dbReference type="GO" id="GO:0030288">
    <property type="term" value="C:outer membrane-bounded periplasmic space"/>
    <property type="evidence" value="ECO:0007669"/>
    <property type="project" value="TreeGrafter"/>
</dbReference>
<evidence type="ECO:0000256" key="1">
    <source>
        <dbReference type="ARBA" id="ARBA00022729"/>
    </source>
</evidence>
<reference evidence="2 3" key="1">
    <citation type="submission" date="2014-09" db="EMBL/GenBank/DDBJ databases">
        <title>Vibrio maritimus JCM 19235. (C45) whole genome shotgun sequence.</title>
        <authorList>
            <person name="Sawabe T."/>
            <person name="Meirelles P."/>
            <person name="Nakanishi M."/>
            <person name="Sayaka M."/>
            <person name="Hattori M."/>
            <person name="Ohkuma M."/>
        </authorList>
    </citation>
    <scope>NUCLEOTIDE SEQUENCE [LARGE SCALE GENOMIC DNA]</scope>
    <source>
        <strain evidence="3">JCM19235</strain>
    </source>
</reference>
<keyword evidence="3" id="KW-1185">Reference proteome</keyword>
<reference evidence="2 3" key="2">
    <citation type="submission" date="2014-09" db="EMBL/GenBank/DDBJ databases">
        <authorList>
            <consortium name="NBRP consortium"/>
            <person name="Sawabe T."/>
            <person name="Meirelles P."/>
            <person name="Nakanishi M."/>
            <person name="Sayaka M."/>
            <person name="Hattori M."/>
            <person name="Ohkuma M."/>
        </authorList>
    </citation>
    <scope>NUCLEOTIDE SEQUENCE [LARGE SCALE GENOMIC DNA]</scope>
    <source>
        <strain evidence="3">JCM19235</strain>
    </source>
</reference>
<dbReference type="Gene3D" id="3.40.190.10">
    <property type="entry name" value="Periplasmic binding protein-like II"/>
    <property type="match status" value="2"/>
</dbReference>
<dbReference type="SUPFAM" id="SSF53850">
    <property type="entry name" value="Periplasmic binding protein-like II"/>
    <property type="match status" value="1"/>
</dbReference>
<dbReference type="EMBL" id="BBMR01000001">
    <property type="protein sequence ID" value="GAL17261.1"/>
    <property type="molecule type" value="Genomic_DNA"/>
</dbReference>
<keyword evidence="1" id="KW-0732">Signal</keyword>
<name>A0A090RPP8_9VIBR</name>
<dbReference type="Pfam" id="PF13531">
    <property type="entry name" value="SBP_bac_11"/>
    <property type="match status" value="1"/>
</dbReference>